<dbReference type="RefSeq" id="WP_160689482.1">
    <property type="nucleotide sequence ID" value="NZ_CP047897.1"/>
</dbReference>
<dbReference type="SUPFAM" id="SSF160574">
    <property type="entry name" value="BT0923-like"/>
    <property type="match status" value="1"/>
</dbReference>
<proteinExistence type="predicted"/>
<reference evidence="1 2" key="1">
    <citation type="submission" date="2020-01" db="EMBL/GenBank/DDBJ databases">
        <authorList>
            <person name="Kim M."/>
        </authorList>
    </citation>
    <scope>NUCLEOTIDE SEQUENCE [LARGE SCALE GENOMIC DNA]</scope>
    <source>
        <strain evidence="1 2">BT10</strain>
    </source>
</reference>
<protein>
    <submittedName>
        <fullName evidence="1">Nicotinate-nucleotide adenylyltransferase</fullName>
    </submittedName>
</protein>
<dbReference type="KEGG" id="nib:GU926_04660"/>
<keyword evidence="2" id="KW-1185">Reference proteome</keyword>
<evidence type="ECO:0000313" key="2">
    <source>
        <dbReference type="Proteomes" id="UP000464214"/>
    </source>
</evidence>
<gene>
    <name evidence="1" type="ORF">GU926_04660</name>
</gene>
<dbReference type="GO" id="GO:0016779">
    <property type="term" value="F:nucleotidyltransferase activity"/>
    <property type="evidence" value="ECO:0007669"/>
    <property type="project" value="UniProtKB-KW"/>
</dbReference>
<dbReference type="Gene3D" id="3.10.450.360">
    <property type="match status" value="1"/>
</dbReference>
<accession>A0A6P1NST6</accession>
<keyword evidence="1" id="KW-0548">Nucleotidyltransferase</keyword>
<evidence type="ECO:0000313" key="1">
    <source>
        <dbReference type="EMBL" id="QHL86767.1"/>
    </source>
</evidence>
<organism evidence="1 2">
    <name type="scientific">Nibribacter ruber</name>
    <dbReference type="NCBI Taxonomy" id="2698458"/>
    <lineage>
        <taxon>Bacteria</taxon>
        <taxon>Pseudomonadati</taxon>
        <taxon>Bacteroidota</taxon>
        <taxon>Cytophagia</taxon>
        <taxon>Cytophagales</taxon>
        <taxon>Hymenobacteraceae</taxon>
        <taxon>Nibribacter</taxon>
    </lineage>
</organism>
<dbReference type="AlphaFoldDB" id="A0A6P1NST6"/>
<name>A0A6P1NST6_9BACT</name>
<keyword evidence="1" id="KW-0808">Transferase</keyword>
<dbReference type="EMBL" id="CP047897">
    <property type="protein sequence ID" value="QHL86767.1"/>
    <property type="molecule type" value="Genomic_DNA"/>
</dbReference>
<dbReference type="Proteomes" id="UP000464214">
    <property type="component" value="Chromosome"/>
</dbReference>
<sequence length="171" mass="19370">MKPIKIIVVLAILGTFLLGVPGLIYGQVIFPEVKVGAINYKYLESVNSSEVAPPVKQLQTKAAEFNVKDSRYYIDDANTYYVNFELPEGKILAAYDSDGRLLRTAERFKNTILPKAVGQSLLSKYPGWRVSEDVYLVSFHERKGTSKVYKLMLENGDRRMKIKMNEKGEVI</sequence>